<comment type="subunit">
    <text evidence="3 7">Homodecamer; pentamer of dimers.</text>
</comment>
<comment type="function">
    <text evidence="6 7">Catalyzes the reversible reaction in which hydroxymethyl group from 5,10-methylenetetrahydrofolate is transferred onto alpha-ketoisovalerate to form ketopantoate.</text>
</comment>
<keyword evidence="5 7" id="KW-0808">Transferase</keyword>
<reference evidence="12 13" key="1">
    <citation type="submission" date="2020-05" db="EMBL/GenBank/DDBJ databases">
        <title>Genome sequence of Kribbella sandramycini ATCC 39419.</title>
        <authorList>
            <person name="Maclea K.S."/>
            <person name="Fair J.L."/>
        </authorList>
    </citation>
    <scope>NUCLEOTIDE SEQUENCE [LARGE SCALE GENOMIC DNA]</scope>
    <source>
        <strain evidence="12 13">ATCC 39419</strain>
    </source>
</reference>
<dbReference type="CDD" id="cd06557">
    <property type="entry name" value="KPHMT-like"/>
    <property type="match status" value="1"/>
</dbReference>
<evidence type="ECO:0000256" key="7">
    <source>
        <dbReference type="HAMAP-Rule" id="MF_00156"/>
    </source>
</evidence>
<dbReference type="InterPro" id="IPR015813">
    <property type="entry name" value="Pyrv/PenolPyrv_kinase-like_dom"/>
</dbReference>
<dbReference type="GO" id="GO:0015940">
    <property type="term" value="P:pantothenate biosynthetic process"/>
    <property type="evidence" value="ECO:0007669"/>
    <property type="project" value="UniProtKB-UniRule"/>
</dbReference>
<dbReference type="InterPro" id="IPR003700">
    <property type="entry name" value="Pantoate_hydroxy_MeTrfase"/>
</dbReference>
<feature type="region of interest" description="Disordered" evidence="11">
    <location>
        <begin position="1"/>
        <end position="52"/>
    </location>
</feature>
<evidence type="ECO:0000313" key="13">
    <source>
        <dbReference type="Proteomes" id="UP000534306"/>
    </source>
</evidence>
<keyword evidence="13" id="KW-1185">Reference proteome</keyword>
<comment type="subcellular location">
    <subcellularLocation>
        <location evidence="7">Cytoplasm</location>
    </subcellularLocation>
</comment>
<evidence type="ECO:0000256" key="1">
    <source>
        <dbReference type="ARBA" id="ARBA00005033"/>
    </source>
</evidence>
<protein>
    <recommendedName>
        <fullName evidence="7">3-methyl-2-oxobutanoate hydroxymethyltransferase</fullName>
        <ecNumber evidence="7">2.1.2.11</ecNumber>
    </recommendedName>
    <alternativeName>
        <fullName evidence="7">Ketopantoate hydroxymethyltransferase</fullName>
        <shortName evidence="7">KPHMT</shortName>
    </alternativeName>
</protein>
<dbReference type="PIRSF" id="PIRSF000388">
    <property type="entry name" value="Pantoate_hydroxy_MeTrfase"/>
    <property type="match status" value="1"/>
</dbReference>
<evidence type="ECO:0000313" key="12">
    <source>
        <dbReference type="EMBL" id="NOL39109.1"/>
    </source>
</evidence>
<keyword evidence="7 10" id="KW-0479">Metal-binding</keyword>
<dbReference type="Proteomes" id="UP000534306">
    <property type="component" value="Unassembled WGS sequence"/>
</dbReference>
<dbReference type="InterPro" id="IPR040442">
    <property type="entry name" value="Pyrv_kinase-like_dom_sf"/>
</dbReference>
<feature type="binding site" evidence="7 10">
    <location>
        <position position="133"/>
    </location>
    <ligand>
        <name>Mg(2+)</name>
        <dbReference type="ChEBI" id="CHEBI:18420"/>
    </ligand>
</feature>
<feature type="binding site" evidence="7 10">
    <location>
        <position position="165"/>
    </location>
    <ligand>
        <name>Mg(2+)</name>
        <dbReference type="ChEBI" id="CHEBI:18420"/>
    </ligand>
</feature>
<dbReference type="UniPathway" id="UPA00028">
    <property type="reaction ID" value="UER00003"/>
</dbReference>
<dbReference type="NCBIfam" id="TIGR00222">
    <property type="entry name" value="panB"/>
    <property type="match status" value="1"/>
</dbReference>
<keyword evidence="12" id="KW-0489">Methyltransferase</keyword>
<evidence type="ECO:0000256" key="2">
    <source>
        <dbReference type="ARBA" id="ARBA00008676"/>
    </source>
</evidence>
<dbReference type="AlphaFoldDB" id="A0A7Y4NYN8"/>
<dbReference type="SUPFAM" id="SSF51621">
    <property type="entry name" value="Phosphoenolpyruvate/pyruvate domain"/>
    <property type="match status" value="1"/>
</dbReference>
<feature type="active site" description="Proton acceptor" evidence="7 8">
    <location>
        <position position="231"/>
    </location>
</feature>
<keyword evidence="4 7" id="KW-0566">Pantothenate biosynthesis</keyword>
<evidence type="ECO:0000256" key="9">
    <source>
        <dbReference type="PIRSR" id="PIRSR000388-2"/>
    </source>
</evidence>
<feature type="binding site" evidence="7 9">
    <location>
        <begin position="94"/>
        <end position="95"/>
    </location>
    <ligand>
        <name>3-methyl-2-oxobutanoate</name>
        <dbReference type="ChEBI" id="CHEBI:11851"/>
    </ligand>
</feature>
<feature type="compositionally biased region" description="Gly residues" evidence="11">
    <location>
        <begin position="37"/>
        <end position="47"/>
    </location>
</feature>
<feature type="binding site" evidence="7 10">
    <location>
        <position position="94"/>
    </location>
    <ligand>
        <name>Mg(2+)</name>
        <dbReference type="ChEBI" id="CHEBI:18420"/>
    </ligand>
</feature>
<accession>A0A7Y4NYN8</accession>
<organism evidence="12 13">
    <name type="scientific">Kribbella sandramycini</name>
    <dbReference type="NCBI Taxonomy" id="60450"/>
    <lineage>
        <taxon>Bacteria</taxon>
        <taxon>Bacillati</taxon>
        <taxon>Actinomycetota</taxon>
        <taxon>Actinomycetes</taxon>
        <taxon>Propionibacteriales</taxon>
        <taxon>Kribbellaceae</taxon>
        <taxon>Kribbella</taxon>
    </lineage>
</organism>
<comment type="caution">
    <text evidence="12">The sequence shown here is derived from an EMBL/GenBank/DDBJ whole genome shotgun (WGS) entry which is preliminary data.</text>
</comment>
<name>A0A7Y4NYN8_9ACTN</name>
<comment type="pathway">
    <text evidence="1 7">Cofactor biosynthesis; (R)-pantothenate biosynthesis; (R)-pantoate from 3-methyl-2-oxobutanoate: step 1/2.</text>
</comment>
<dbReference type="FunFam" id="3.20.20.60:FF:000003">
    <property type="entry name" value="3-methyl-2-oxobutanoate hydroxymethyltransferase"/>
    <property type="match status" value="1"/>
</dbReference>
<evidence type="ECO:0000256" key="8">
    <source>
        <dbReference type="PIRSR" id="PIRSR000388-1"/>
    </source>
</evidence>
<dbReference type="HAMAP" id="MF_00156">
    <property type="entry name" value="PanB"/>
    <property type="match status" value="1"/>
</dbReference>
<dbReference type="GO" id="GO:0005737">
    <property type="term" value="C:cytoplasm"/>
    <property type="evidence" value="ECO:0007669"/>
    <property type="project" value="UniProtKB-SubCell"/>
</dbReference>
<comment type="similarity">
    <text evidence="2 7">Belongs to the PanB family.</text>
</comment>
<comment type="cofactor">
    <cofactor evidence="7 10">
        <name>Mg(2+)</name>
        <dbReference type="ChEBI" id="CHEBI:18420"/>
    </cofactor>
    <text evidence="7 10">Binds 1 Mg(2+) ion per subunit.</text>
</comment>
<evidence type="ECO:0000256" key="4">
    <source>
        <dbReference type="ARBA" id="ARBA00022655"/>
    </source>
</evidence>
<comment type="catalytic activity">
    <reaction evidence="7">
        <text>(6R)-5,10-methylene-5,6,7,8-tetrahydrofolate + 3-methyl-2-oxobutanoate + H2O = 2-dehydropantoate + (6S)-5,6,7,8-tetrahydrofolate</text>
        <dbReference type="Rhea" id="RHEA:11824"/>
        <dbReference type="ChEBI" id="CHEBI:11561"/>
        <dbReference type="ChEBI" id="CHEBI:11851"/>
        <dbReference type="ChEBI" id="CHEBI:15377"/>
        <dbReference type="ChEBI" id="CHEBI:15636"/>
        <dbReference type="ChEBI" id="CHEBI:57453"/>
        <dbReference type="EC" id="2.1.2.11"/>
    </reaction>
</comment>
<keyword evidence="7 10" id="KW-0460">Magnesium</keyword>
<proteinExistence type="inferred from homology"/>
<dbReference type="GO" id="GO:0003864">
    <property type="term" value="F:3-methyl-2-oxobutanoate hydroxymethyltransferase activity"/>
    <property type="evidence" value="ECO:0007669"/>
    <property type="project" value="UniProtKB-UniRule"/>
</dbReference>
<evidence type="ECO:0000256" key="6">
    <source>
        <dbReference type="ARBA" id="ARBA00056497"/>
    </source>
</evidence>
<dbReference type="Gene3D" id="3.20.20.60">
    <property type="entry name" value="Phosphoenolpyruvate-binding domains"/>
    <property type="match status" value="1"/>
</dbReference>
<dbReference type="EMBL" id="JABJRC010000001">
    <property type="protein sequence ID" value="NOL39109.1"/>
    <property type="molecule type" value="Genomic_DNA"/>
</dbReference>
<dbReference type="PANTHER" id="PTHR20881">
    <property type="entry name" value="3-METHYL-2-OXOBUTANOATE HYDROXYMETHYLTRANSFERASE"/>
    <property type="match status" value="1"/>
</dbReference>
<feature type="binding site" evidence="7 9">
    <location>
        <position position="163"/>
    </location>
    <ligand>
        <name>3-methyl-2-oxobutanoate</name>
        <dbReference type="ChEBI" id="CHEBI:11851"/>
    </ligand>
</feature>
<dbReference type="NCBIfam" id="NF001452">
    <property type="entry name" value="PRK00311.1"/>
    <property type="match status" value="1"/>
</dbReference>
<feature type="compositionally biased region" description="Basic residues" evidence="11">
    <location>
        <begin position="1"/>
        <end position="11"/>
    </location>
</feature>
<dbReference type="PANTHER" id="PTHR20881:SF0">
    <property type="entry name" value="3-METHYL-2-OXOBUTANOATE HYDROXYMETHYLTRANSFERASE"/>
    <property type="match status" value="1"/>
</dbReference>
<evidence type="ECO:0000256" key="11">
    <source>
        <dbReference type="SAM" id="MobiDB-lite"/>
    </source>
</evidence>
<dbReference type="GO" id="GO:0000287">
    <property type="term" value="F:magnesium ion binding"/>
    <property type="evidence" value="ECO:0007669"/>
    <property type="project" value="TreeGrafter"/>
</dbReference>
<evidence type="ECO:0000256" key="10">
    <source>
        <dbReference type="PIRSR" id="PIRSR000388-3"/>
    </source>
</evidence>
<keyword evidence="7" id="KW-0963">Cytoplasm</keyword>
<dbReference type="GO" id="GO:0032259">
    <property type="term" value="P:methylation"/>
    <property type="evidence" value="ECO:0007669"/>
    <property type="project" value="UniProtKB-KW"/>
</dbReference>
<dbReference type="EC" id="2.1.2.11" evidence="7"/>
<evidence type="ECO:0000256" key="5">
    <source>
        <dbReference type="ARBA" id="ARBA00022679"/>
    </source>
</evidence>
<evidence type="ECO:0000256" key="3">
    <source>
        <dbReference type="ARBA" id="ARBA00011424"/>
    </source>
</evidence>
<sequence>MDHVASHRAARRAQPSASTASEGAPAESRPTEKRPPEGGGSGGGSGSGTPRRYRVHHLRDMKNRGEKWAMLTAYDQYTAEIFDQAGIPVLLVGDSAANNVFGYDTTLRVTVDELIPLARAVANAVDRALVVADLPFGSYQASPEQAFHTAVRFMKEAGVHAVKLEGGRTVVPMVEKLTQSGIPVMAHIGFTPQSEHSIGGYRVQGRGDQAAGLIDDAVALAEAGAFSLVLEMVPGDVAAEITKRVPIPTVGIGAGRDTDAQVLVWQDMAGLRSGAMPRFVKQYADLRGILTGAVTAYVADVASGAFPGDEHTF</sequence>
<dbReference type="Pfam" id="PF02548">
    <property type="entry name" value="Pantoate_transf"/>
    <property type="match status" value="1"/>
</dbReference>
<feature type="binding site" evidence="7 9">
    <location>
        <position position="133"/>
    </location>
    <ligand>
        <name>3-methyl-2-oxobutanoate</name>
        <dbReference type="ChEBI" id="CHEBI:11851"/>
    </ligand>
</feature>
<gene>
    <name evidence="7 12" type="primary">panB</name>
    <name evidence="12" type="ORF">HPO96_02505</name>
</gene>
<dbReference type="GO" id="GO:0008168">
    <property type="term" value="F:methyltransferase activity"/>
    <property type="evidence" value="ECO:0007669"/>
    <property type="project" value="UniProtKB-KW"/>
</dbReference>